<dbReference type="GO" id="GO:0007035">
    <property type="term" value="P:vacuolar acidification"/>
    <property type="evidence" value="ECO:0007669"/>
    <property type="project" value="TreeGrafter"/>
</dbReference>
<dbReference type="Pfam" id="PF01496">
    <property type="entry name" value="V_ATPase_I"/>
    <property type="match status" value="1"/>
</dbReference>
<dbReference type="EMBL" id="ML738417">
    <property type="protein sequence ID" value="KAE8307116.1"/>
    <property type="molecule type" value="Genomic_DNA"/>
</dbReference>
<keyword evidence="4 9" id="KW-0812">Transmembrane</keyword>
<feature type="transmembrane region" description="Helical" evidence="9">
    <location>
        <begin position="423"/>
        <end position="448"/>
    </location>
</feature>
<proteinExistence type="inferred from homology"/>
<comment type="similarity">
    <text evidence="2 9">Belongs to the V-ATPase 116 kDa subunit family.</text>
</comment>
<feature type="transmembrane region" description="Helical" evidence="9">
    <location>
        <begin position="577"/>
        <end position="600"/>
    </location>
</feature>
<accession>A0A5N6VG26</accession>
<dbReference type="GO" id="GO:0000220">
    <property type="term" value="C:vacuolar proton-transporting V-type ATPase, V0 domain"/>
    <property type="evidence" value="ECO:0007669"/>
    <property type="project" value="InterPro"/>
</dbReference>
<protein>
    <recommendedName>
        <fullName evidence="9">V-type proton ATPase subunit a</fullName>
    </recommendedName>
</protein>
<keyword evidence="3 9" id="KW-0813">Transport</keyword>
<keyword evidence="10" id="KW-0175">Coiled coil</keyword>
<evidence type="ECO:0000256" key="6">
    <source>
        <dbReference type="ARBA" id="ARBA00022989"/>
    </source>
</evidence>
<name>A0A5N6VG26_9EURO</name>
<dbReference type="InterPro" id="IPR026028">
    <property type="entry name" value="V-type_ATPase_116kDa_su_euka"/>
</dbReference>
<feature type="transmembrane region" description="Helical" evidence="9">
    <location>
        <begin position="547"/>
        <end position="565"/>
    </location>
</feature>
<evidence type="ECO:0000256" key="1">
    <source>
        <dbReference type="ARBA" id="ARBA00004141"/>
    </source>
</evidence>
<evidence type="ECO:0000256" key="3">
    <source>
        <dbReference type="ARBA" id="ARBA00022448"/>
    </source>
</evidence>
<evidence type="ECO:0000256" key="9">
    <source>
        <dbReference type="RuleBase" id="RU361189"/>
    </source>
</evidence>
<keyword evidence="7 9" id="KW-0406">Ion transport</keyword>
<keyword evidence="12" id="KW-1185">Reference proteome</keyword>
<dbReference type="PANTHER" id="PTHR11629:SF63">
    <property type="entry name" value="V-TYPE PROTON ATPASE SUBUNIT A"/>
    <property type="match status" value="1"/>
</dbReference>
<keyword evidence="6 9" id="KW-1133">Transmembrane helix</keyword>
<feature type="transmembrane region" description="Helical" evidence="9">
    <location>
        <begin position="789"/>
        <end position="812"/>
    </location>
</feature>
<comment type="subcellular location">
    <subcellularLocation>
        <location evidence="1">Membrane</location>
        <topology evidence="1">Multi-pass membrane protein</topology>
    </subcellularLocation>
</comment>
<dbReference type="Proteomes" id="UP000325433">
    <property type="component" value="Unassembled WGS sequence"/>
</dbReference>
<reference evidence="12" key="1">
    <citation type="submission" date="2019-04" db="EMBL/GenBank/DDBJ databases">
        <title>Friends and foes A comparative genomics studyof 23 Aspergillus species from section Flavi.</title>
        <authorList>
            <consortium name="DOE Joint Genome Institute"/>
            <person name="Kjaerbolling I."/>
            <person name="Vesth T."/>
            <person name="Frisvad J.C."/>
            <person name="Nybo J.L."/>
            <person name="Theobald S."/>
            <person name="Kildgaard S."/>
            <person name="Isbrandt T."/>
            <person name="Kuo A."/>
            <person name="Sato A."/>
            <person name="Lyhne E.K."/>
            <person name="Kogle M.E."/>
            <person name="Wiebenga A."/>
            <person name="Kun R.S."/>
            <person name="Lubbers R.J."/>
            <person name="Makela M.R."/>
            <person name="Barry K."/>
            <person name="Chovatia M."/>
            <person name="Clum A."/>
            <person name="Daum C."/>
            <person name="Haridas S."/>
            <person name="He G."/>
            <person name="LaButti K."/>
            <person name="Lipzen A."/>
            <person name="Mondo S."/>
            <person name="Riley R."/>
            <person name="Salamov A."/>
            <person name="Simmons B.A."/>
            <person name="Magnuson J.K."/>
            <person name="Henrissat B."/>
            <person name="Mortensen U.H."/>
            <person name="Larsen T.O."/>
            <person name="Devries R.P."/>
            <person name="Grigoriev I.V."/>
            <person name="Machida M."/>
            <person name="Baker S.E."/>
            <person name="Andersen M.R."/>
        </authorList>
    </citation>
    <scope>NUCLEOTIDE SEQUENCE [LARGE SCALE GENOMIC DNA]</scope>
    <source>
        <strain evidence="12">CBS 130015</strain>
    </source>
</reference>
<feature type="transmembrane region" description="Helical" evidence="9">
    <location>
        <begin position="639"/>
        <end position="659"/>
    </location>
</feature>
<dbReference type="GO" id="GO:0046961">
    <property type="term" value="F:proton-transporting ATPase activity, rotational mechanism"/>
    <property type="evidence" value="ECO:0007669"/>
    <property type="project" value="InterPro"/>
</dbReference>
<dbReference type="GO" id="GO:0000329">
    <property type="term" value="C:fungal-type vacuole membrane"/>
    <property type="evidence" value="ECO:0007669"/>
    <property type="project" value="TreeGrafter"/>
</dbReference>
<evidence type="ECO:0000256" key="8">
    <source>
        <dbReference type="ARBA" id="ARBA00023136"/>
    </source>
</evidence>
<evidence type="ECO:0000256" key="10">
    <source>
        <dbReference type="SAM" id="Coils"/>
    </source>
</evidence>
<evidence type="ECO:0000313" key="11">
    <source>
        <dbReference type="EMBL" id="KAE8307116.1"/>
    </source>
</evidence>
<evidence type="ECO:0000256" key="2">
    <source>
        <dbReference type="ARBA" id="ARBA00009904"/>
    </source>
</evidence>
<gene>
    <name evidence="11" type="ORF">BDV41DRAFT_584888</name>
</gene>
<organism evidence="11 12">
    <name type="scientific">Aspergillus transmontanensis</name>
    <dbReference type="NCBI Taxonomy" id="1034304"/>
    <lineage>
        <taxon>Eukaryota</taxon>
        <taxon>Fungi</taxon>
        <taxon>Dikarya</taxon>
        <taxon>Ascomycota</taxon>
        <taxon>Pezizomycotina</taxon>
        <taxon>Eurotiomycetes</taxon>
        <taxon>Eurotiomycetidae</taxon>
        <taxon>Eurotiales</taxon>
        <taxon>Aspergillaceae</taxon>
        <taxon>Aspergillus</taxon>
        <taxon>Aspergillus subgen. Circumdati</taxon>
    </lineage>
</organism>
<dbReference type="GO" id="GO:0051117">
    <property type="term" value="F:ATPase binding"/>
    <property type="evidence" value="ECO:0007669"/>
    <property type="project" value="TreeGrafter"/>
</dbReference>
<dbReference type="AlphaFoldDB" id="A0A5N6VG26"/>
<evidence type="ECO:0000256" key="7">
    <source>
        <dbReference type="ARBA" id="ARBA00023065"/>
    </source>
</evidence>
<evidence type="ECO:0000256" key="5">
    <source>
        <dbReference type="ARBA" id="ARBA00022781"/>
    </source>
</evidence>
<dbReference type="InterPro" id="IPR002490">
    <property type="entry name" value="V-ATPase_116kDa_su"/>
</dbReference>
<keyword evidence="5 9" id="KW-0375">Hydrogen ion transport</keyword>
<dbReference type="PIRSF" id="PIRSF001293">
    <property type="entry name" value="ATP6V0A1"/>
    <property type="match status" value="1"/>
</dbReference>
<evidence type="ECO:0000256" key="4">
    <source>
        <dbReference type="ARBA" id="ARBA00022692"/>
    </source>
</evidence>
<keyword evidence="8 9" id="KW-0472">Membrane</keyword>
<evidence type="ECO:0000313" key="12">
    <source>
        <dbReference type="Proteomes" id="UP000325433"/>
    </source>
</evidence>
<sequence length="855" mass="98422">MVPKDTFFRSVDMSLIQLYIANENGREVVKALGELGQVQFRDLNQDSNALKRTFTGDILRLNEVERQLRYIRSQLDKADITLQPSSECSDTSAANLTSEIDELMGRIQCLEQQISSLSESYENLVRRELELVEWHWVLSTAGSYFEHAQGHGEEIYRSLSNAETPLLRDIEQQARLNDVGVPHRLQDMSIGIIAGMIPRTRMGLLQRTLWRTLRGNLYMNQSDILVPIVDPTNNEEIHKSAFMILAHGKSITAKIRQISKSLGASLYSVDEDYDLRREQMHEVSTRLNDTRNVVERTKNMLHAELTQIAPFLTAWMTIIKKERAIYDTLNQFTYDQARTTHIAEAWCPTSSLPSIKMALRDVNDRAGLTVPTIVNRVRTNTTPPTFVRTNKFTDGFQNIVNAYNIPKYEESNPGLYTAVTFPFMFAVMFGDVGHGALITIAATAMICWEGTLKKSQLDELVQMAFYGRYTLLMMGLFSIYTGLLYNDVFSKSFTFFPSQWKWPDNIRPSQTIEASLRDGYRFPFGVDWNWHDAENYLLFTNSMKMKMSILLGWMHMTYALCLQYVNAHHFRQKVDIIGNFIPEMIFFQSIFGYLAFSILYKWSVDWESREQSPPNLLNMLISMFLSPGKVQEQLYEGQAVVQVILLFLAFIQIPIMLFFKPLYLRWENNNARTVGRRAFEERSRESVLGEDRFLGEHVSGSRDHIADENESATLSAQSIAEEECFVFNFDDLMIYQVIHTIEFCLNSISHTASYLRLWALSLAHQQLSIVLWDRTIGGAFRIESFTSRVIMIVVTFYLWFTITICILCVMEGSSAMLHSLRLHWIEAMSKHFIGGGTPFTPFDFKRLLAEDSGIY</sequence>
<comment type="function">
    <text evidence="9">Essential component of the vacuolar proton pump (V-ATPase), a multimeric enzyme that catalyzes the translocation of protons across the membranes. Required for assembly and activity of the V-ATPase.</text>
</comment>
<feature type="transmembrane region" description="Helical" evidence="9">
    <location>
        <begin position="469"/>
        <end position="486"/>
    </location>
</feature>
<dbReference type="PANTHER" id="PTHR11629">
    <property type="entry name" value="VACUOLAR PROTON ATPASES"/>
    <property type="match status" value="1"/>
</dbReference>
<feature type="coiled-coil region" evidence="10">
    <location>
        <begin position="93"/>
        <end position="127"/>
    </location>
</feature>